<evidence type="ECO:0000313" key="7">
    <source>
        <dbReference type="EMBL" id="RPF70926.1"/>
    </source>
</evidence>
<evidence type="ECO:0000256" key="4">
    <source>
        <dbReference type="RuleBase" id="RU361153"/>
    </source>
</evidence>
<dbReference type="Gene3D" id="3.20.20.80">
    <property type="entry name" value="Glycosidases"/>
    <property type="match status" value="1"/>
</dbReference>
<keyword evidence="3 4" id="KW-0326">Glycosidase</keyword>
<evidence type="ECO:0000256" key="3">
    <source>
        <dbReference type="ARBA" id="ARBA00023295"/>
    </source>
</evidence>
<name>A0A3N5CRG5_9SPHN</name>
<evidence type="ECO:0000256" key="2">
    <source>
        <dbReference type="ARBA" id="ARBA00022801"/>
    </source>
</evidence>
<feature type="signal peptide" evidence="5">
    <location>
        <begin position="1"/>
        <end position="28"/>
    </location>
</feature>
<feature type="domain" description="Glycoside hydrolase family 5" evidence="6">
    <location>
        <begin position="64"/>
        <end position="318"/>
    </location>
</feature>
<keyword evidence="8" id="KW-1185">Reference proteome</keyword>
<dbReference type="InterPro" id="IPR050386">
    <property type="entry name" value="Glycosyl_hydrolase_5"/>
</dbReference>
<dbReference type="GO" id="GO:0009986">
    <property type="term" value="C:cell surface"/>
    <property type="evidence" value="ECO:0007669"/>
    <property type="project" value="TreeGrafter"/>
</dbReference>
<dbReference type="SUPFAM" id="SSF51445">
    <property type="entry name" value="(Trans)glycosidases"/>
    <property type="match status" value="1"/>
</dbReference>
<comment type="caution">
    <text evidence="7">The sequence shown here is derived from an EMBL/GenBank/DDBJ whole genome shotgun (WGS) entry which is preliminary data.</text>
</comment>
<keyword evidence="1 5" id="KW-0732">Signal</keyword>
<proteinExistence type="inferred from homology"/>
<dbReference type="GO" id="GO:0005576">
    <property type="term" value="C:extracellular region"/>
    <property type="evidence" value="ECO:0007669"/>
    <property type="project" value="TreeGrafter"/>
</dbReference>
<dbReference type="InterPro" id="IPR017853">
    <property type="entry name" value="GH"/>
</dbReference>
<sequence length="344" mass="37793">MSKFPHLAAFAALILTGCAAQTPPSANSATQVTERSLPVGTCINIGNTLELSADAPPPPAPLSETDFRHIKEAGFTTIRLPVRWDDKSSPTALYTIDAAWMDKVQQAVDWALANDLNVILNSHHFNPIHEDPAGVAPWHGGVWRQIAQRFADYPEDRLWFELENEPHNKFDDSNLLATLAPALAAVRATNPTRPVIIGGEEWSGVDSLATLRLPDDPNVYPTFHYYAPFEFTHQGASWVEPSPPPPGRSFGSAEDMAQLQADVAKVEAYAERTGKLPFMGETGAYDRHIPTAERAAYHRAVREAFEGTGVGICTWAYANTFPFYDREQGEWLPGMLAAMGLPED</sequence>
<organism evidence="7 8">
    <name type="scientific">Aurantiacibacter spongiae</name>
    <dbReference type="NCBI Taxonomy" id="2488860"/>
    <lineage>
        <taxon>Bacteria</taxon>
        <taxon>Pseudomonadati</taxon>
        <taxon>Pseudomonadota</taxon>
        <taxon>Alphaproteobacteria</taxon>
        <taxon>Sphingomonadales</taxon>
        <taxon>Erythrobacteraceae</taxon>
        <taxon>Aurantiacibacter</taxon>
    </lineage>
</organism>
<dbReference type="RefSeq" id="WP_123878875.1">
    <property type="nucleotide sequence ID" value="NZ_RPFZ01000001.1"/>
</dbReference>
<comment type="similarity">
    <text evidence="4">Belongs to the glycosyl hydrolase 5 (cellulase A) family.</text>
</comment>
<protein>
    <submittedName>
        <fullName evidence="7">Glycoside hydrolase family 5 protein</fullName>
    </submittedName>
</protein>
<evidence type="ECO:0000256" key="1">
    <source>
        <dbReference type="ARBA" id="ARBA00022729"/>
    </source>
</evidence>
<dbReference type="Pfam" id="PF00150">
    <property type="entry name" value="Cellulase"/>
    <property type="match status" value="1"/>
</dbReference>
<dbReference type="PANTHER" id="PTHR31297">
    <property type="entry name" value="GLUCAN ENDO-1,6-BETA-GLUCOSIDASE B"/>
    <property type="match status" value="1"/>
</dbReference>
<feature type="chain" id="PRO_5018305730" evidence="5">
    <location>
        <begin position="29"/>
        <end position="344"/>
    </location>
</feature>
<dbReference type="Proteomes" id="UP000275232">
    <property type="component" value="Unassembled WGS sequence"/>
</dbReference>
<keyword evidence="2 4" id="KW-0378">Hydrolase</keyword>
<accession>A0A3N5CRG5</accession>
<gene>
    <name evidence="7" type="ORF">EG799_04295</name>
</gene>
<evidence type="ECO:0000259" key="6">
    <source>
        <dbReference type="Pfam" id="PF00150"/>
    </source>
</evidence>
<dbReference type="AlphaFoldDB" id="A0A3N5CRG5"/>
<evidence type="ECO:0000256" key="5">
    <source>
        <dbReference type="SAM" id="SignalP"/>
    </source>
</evidence>
<dbReference type="GO" id="GO:0008422">
    <property type="term" value="F:beta-glucosidase activity"/>
    <property type="evidence" value="ECO:0007669"/>
    <property type="project" value="TreeGrafter"/>
</dbReference>
<dbReference type="EMBL" id="RPFZ01000001">
    <property type="protein sequence ID" value="RPF70926.1"/>
    <property type="molecule type" value="Genomic_DNA"/>
</dbReference>
<reference evidence="7 8" key="1">
    <citation type="submission" date="2018-11" db="EMBL/GenBank/DDBJ databases">
        <title>Erythrobacter spongiae sp. nov., isolated from a marine sponge.</title>
        <authorList>
            <person name="Zhuang L."/>
            <person name="Luo L."/>
        </authorList>
    </citation>
    <scope>NUCLEOTIDE SEQUENCE [LARGE SCALE GENOMIC DNA]</scope>
    <source>
        <strain evidence="7 8">HN-E23</strain>
    </source>
</reference>
<dbReference type="InterPro" id="IPR001547">
    <property type="entry name" value="Glyco_hydro_5"/>
</dbReference>
<evidence type="ECO:0000313" key="8">
    <source>
        <dbReference type="Proteomes" id="UP000275232"/>
    </source>
</evidence>
<dbReference type="PROSITE" id="PS51257">
    <property type="entry name" value="PROKAR_LIPOPROTEIN"/>
    <property type="match status" value="1"/>
</dbReference>
<dbReference type="OrthoDB" id="9800955at2"/>
<dbReference type="PANTHER" id="PTHR31297:SF17">
    <property type="entry name" value="ENDOGLUCANASE"/>
    <property type="match status" value="1"/>
</dbReference>
<dbReference type="GO" id="GO:0009251">
    <property type="term" value="P:glucan catabolic process"/>
    <property type="evidence" value="ECO:0007669"/>
    <property type="project" value="TreeGrafter"/>
</dbReference>